<dbReference type="GO" id="GO:0020037">
    <property type="term" value="F:heme binding"/>
    <property type="evidence" value="ECO:0007669"/>
    <property type="project" value="InterPro"/>
</dbReference>
<keyword evidence="3" id="KW-1185">Reference proteome</keyword>
<dbReference type="GO" id="GO:0016705">
    <property type="term" value="F:oxidoreductase activity, acting on paired donors, with incorporation or reduction of molecular oxygen"/>
    <property type="evidence" value="ECO:0007669"/>
    <property type="project" value="InterPro"/>
</dbReference>
<protein>
    <submittedName>
        <fullName evidence="2">Uncharacterized protein</fullName>
    </submittedName>
</protein>
<dbReference type="Proteomes" id="UP000270094">
    <property type="component" value="Unassembled WGS sequence"/>
</dbReference>
<gene>
    <name evidence="2" type="ORF">SVUK_LOCUS19833</name>
</gene>
<evidence type="ECO:0000313" key="2">
    <source>
        <dbReference type="EMBL" id="VDM84835.1"/>
    </source>
</evidence>
<organism evidence="2 3">
    <name type="scientific">Strongylus vulgaris</name>
    <name type="common">Blood worm</name>
    <dbReference type="NCBI Taxonomy" id="40348"/>
    <lineage>
        <taxon>Eukaryota</taxon>
        <taxon>Metazoa</taxon>
        <taxon>Ecdysozoa</taxon>
        <taxon>Nematoda</taxon>
        <taxon>Chromadorea</taxon>
        <taxon>Rhabditida</taxon>
        <taxon>Rhabditina</taxon>
        <taxon>Rhabditomorpha</taxon>
        <taxon>Strongyloidea</taxon>
        <taxon>Strongylidae</taxon>
        <taxon>Strongylus</taxon>
    </lineage>
</organism>
<sequence>MRLAQMEEKLVLAHLLKRFDIVATDSTEALCTFHLSNCFETLLIQNELKLVGSMTVAPKSVTVQLRRRMPMLQKEAMK</sequence>
<dbReference type="GO" id="GO:0005506">
    <property type="term" value="F:iron ion binding"/>
    <property type="evidence" value="ECO:0007669"/>
    <property type="project" value="InterPro"/>
</dbReference>
<evidence type="ECO:0000313" key="3">
    <source>
        <dbReference type="Proteomes" id="UP000270094"/>
    </source>
</evidence>
<keyword evidence="1" id="KW-0503">Monooxygenase</keyword>
<dbReference type="EMBL" id="UYYB01133645">
    <property type="protein sequence ID" value="VDM84835.1"/>
    <property type="molecule type" value="Genomic_DNA"/>
</dbReference>
<dbReference type="Gene3D" id="1.10.630.10">
    <property type="entry name" value="Cytochrome P450"/>
    <property type="match status" value="1"/>
</dbReference>
<reference evidence="2 3" key="1">
    <citation type="submission" date="2018-11" db="EMBL/GenBank/DDBJ databases">
        <authorList>
            <consortium name="Pathogen Informatics"/>
        </authorList>
    </citation>
    <scope>NUCLEOTIDE SEQUENCE [LARGE SCALE GENOMIC DNA]</scope>
</reference>
<dbReference type="AlphaFoldDB" id="A0A3P7LR23"/>
<keyword evidence="1" id="KW-0560">Oxidoreductase</keyword>
<name>A0A3P7LR23_STRVU</name>
<dbReference type="GO" id="GO:0004497">
    <property type="term" value="F:monooxygenase activity"/>
    <property type="evidence" value="ECO:0007669"/>
    <property type="project" value="UniProtKB-KW"/>
</dbReference>
<evidence type="ECO:0000256" key="1">
    <source>
        <dbReference type="ARBA" id="ARBA00023033"/>
    </source>
</evidence>
<dbReference type="InterPro" id="IPR036396">
    <property type="entry name" value="Cyt_P450_sf"/>
</dbReference>
<proteinExistence type="predicted"/>
<accession>A0A3P7LR23</accession>